<gene>
    <name evidence="2" type="ORF">BYL167_LOCUS63410</name>
</gene>
<name>A0A8S3EYN1_9BILA</name>
<evidence type="ECO:0000313" key="3">
    <source>
        <dbReference type="Proteomes" id="UP000681967"/>
    </source>
</evidence>
<dbReference type="AlphaFoldDB" id="A0A8S3EYN1"/>
<sequence length="97" mass="10835">FTTLSTTTKPIDGKPEITEKPKVIGDNYYQQLLSDGFSVKLTYNNEEKGTRKISIVSDVNDARSNSLDNSSTKTIQCLSTTIILLSLLTILFMIQHH</sequence>
<accession>A0A8S3EYN1</accession>
<dbReference type="EMBL" id="CAJOBH010236576">
    <property type="protein sequence ID" value="CAF5093182.1"/>
    <property type="molecule type" value="Genomic_DNA"/>
</dbReference>
<comment type="caution">
    <text evidence="2">The sequence shown here is derived from an EMBL/GenBank/DDBJ whole genome shotgun (WGS) entry which is preliminary data.</text>
</comment>
<protein>
    <submittedName>
        <fullName evidence="2">Uncharacterized protein</fullName>
    </submittedName>
</protein>
<keyword evidence="1" id="KW-1133">Transmembrane helix</keyword>
<feature type="transmembrane region" description="Helical" evidence="1">
    <location>
        <begin position="73"/>
        <end position="94"/>
    </location>
</feature>
<evidence type="ECO:0000313" key="2">
    <source>
        <dbReference type="EMBL" id="CAF5093182.1"/>
    </source>
</evidence>
<evidence type="ECO:0000256" key="1">
    <source>
        <dbReference type="SAM" id="Phobius"/>
    </source>
</evidence>
<proteinExistence type="predicted"/>
<keyword evidence="1" id="KW-0812">Transmembrane</keyword>
<reference evidence="2" key="1">
    <citation type="submission" date="2021-02" db="EMBL/GenBank/DDBJ databases">
        <authorList>
            <person name="Nowell W R."/>
        </authorList>
    </citation>
    <scope>NUCLEOTIDE SEQUENCE</scope>
</reference>
<feature type="non-terminal residue" evidence="2">
    <location>
        <position position="1"/>
    </location>
</feature>
<dbReference type="Proteomes" id="UP000681967">
    <property type="component" value="Unassembled WGS sequence"/>
</dbReference>
<keyword evidence="1" id="KW-0472">Membrane</keyword>
<organism evidence="2 3">
    <name type="scientific">Rotaria magnacalcarata</name>
    <dbReference type="NCBI Taxonomy" id="392030"/>
    <lineage>
        <taxon>Eukaryota</taxon>
        <taxon>Metazoa</taxon>
        <taxon>Spiralia</taxon>
        <taxon>Gnathifera</taxon>
        <taxon>Rotifera</taxon>
        <taxon>Eurotatoria</taxon>
        <taxon>Bdelloidea</taxon>
        <taxon>Philodinida</taxon>
        <taxon>Philodinidae</taxon>
        <taxon>Rotaria</taxon>
    </lineage>
</organism>